<evidence type="ECO:0000313" key="11">
    <source>
        <dbReference type="EMBL" id="MDF8263629.1"/>
    </source>
</evidence>
<feature type="transmembrane region" description="Helical" evidence="10">
    <location>
        <begin position="21"/>
        <end position="40"/>
    </location>
</feature>
<comment type="subcellular location">
    <subcellularLocation>
        <location evidence="1 10">Cell membrane</location>
        <topology evidence="1 10">Multi-pass membrane protein</topology>
    </subcellularLocation>
</comment>
<proteinExistence type="inferred from homology"/>
<dbReference type="Pfam" id="PF02537">
    <property type="entry name" value="CRCB"/>
    <property type="match status" value="1"/>
</dbReference>
<dbReference type="RefSeq" id="WP_275236648.1">
    <property type="nucleotide sequence ID" value="NZ_JARFJC010000008.1"/>
</dbReference>
<dbReference type="EMBL" id="JAROAV010000015">
    <property type="protein sequence ID" value="MDF8263629.1"/>
    <property type="molecule type" value="Genomic_DNA"/>
</dbReference>
<dbReference type="HAMAP" id="MF_00454">
    <property type="entry name" value="FluC"/>
    <property type="match status" value="1"/>
</dbReference>
<evidence type="ECO:0000256" key="7">
    <source>
        <dbReference type="ARBA" id="ARBA00035120"/>
    </source>
</evidence>
<comment type="activity regulation">
    <text evidence="10">Na(+) is not transported, but it plays an essential structural role and its presence is essential for fluoride channel function.</text>
</comment>
<gene>
    <name evidence="10" type="primary">fluC</name>
    <name evidence="10" type="synonym">crcB</name>
    <name evidence="11" type="ORF">P4R38_05145</name>
</gene>
<keyword evidence="10" id="KW-0479">Metal-binding</keyword>
<evidence type="ECO:0000256" key="9">
    <source>
        <dbReference type="ARBA" id="ARBA00049940"/>
    </source>
</evidence>
<evidence type="ECO:0000256" key="6">
    <source>
        <dbReference type="ARBA" id="ARBA00023303"/>
    </source>
</evidence>
<evidence type="ECO:0000313" key="12">
    <source>
        <dbReference type="Proteomes" id="UP001528912"/>
    </source>
</evidence>
<dbReference type="PANTHER" id="PTHR28259">
    <property type="entry name" value="FLUORIDE EXPORT PROTEIN 1-RELATED"/>
    <property type="match status" value="1"/>
</dbReference>
<evidence type="ECO:0000256" key="3">
    <source>
        <dbReference type="ARBA" id="ARBA00022692"/>
    </source>
</evidence>
<comment type="function">
    <text evidence="9 10">Fluoride-specific ion channel. Important for reducing fluoride concentration in the cell, thus reducing its toxicity.</text>
</comment>
<feature type="binding site" evidence="10">
    <location>
        <position position="95"/>
    </location>
    <ligand>
        <name>Na(+)</name>
        <dbReference type="ChEBI" id="CHEBI:29101"/>
        <note>structural</note>
    </ligand>
</feature>
<keyword evidence="4 10" id="KW-1133">Transmembrane helix</keyword>
<name>A0ABT6C3T5_9MICO</name>
<keyword evidence="3 10" id="KW-0812">Transmembrane</keyword>
<evidence type="ECO:0000256" key="10">
    <source>
        <dbReference type="HAMAP-Rule" id="MF_00454"/>
    </source>
</evidence>
<protein>
    <recommendedName>
        <fullName evidence="10">Fluoride-specific ion channel FluC</fullName>
    </recommendedName>
</protein>
<keyword evidence="2 10" id="KW-1003">Cell membrane</keyword>
<dbReference type="PANTHER" id="PTHR28259:SF1">
    <property type="entry name" value="FLUORIDE EXPORT PROTEIN 1-RELATED"/>
    <property type="match status" value="1"/>
</dbReference>
<evidence type="ECO:0000256" key="2">
    <source>
        <dbReference type="ARBA" id="ARBA00022475"/>
    </source>
</evidence>
<keyword evidence="6 10" id="KW-0407">Ion channel</keyword>
<comment type="catalytic activity">
    <reaction evidence="8">
        <text>fluoride(in) = fluoride(out)</text>
        <dbReference type="Rhea" id="RHEA:76159"/>
        <dbReference type="ChEBI" id="CHEBI:17051"/>
    </reaction>
    <physiologicalReaction direction="left-to-right" evidence="8">
        <dbReference type="Rhea" id="RHEA:76160"/>
    </physiologicalReaction>
</comment>
<keyword evidence="12" id="KW-1185">Reference proteome</keyword>
<evidence type="ECO:0000256" key="5">
    <source>
        <dbReference type="ARBA" id="ARBA00023136"/>
    </source>
</evidence>
<feature type="transmembrane region" description="Helical" evidence="10">
    <location>
        <begin position="114"/>
        <end position="137"/>
    </location>
</feature>
<feature type="transmembrane region" description="Helical" evidence="10">
    <location>
        <begin position="85"/>
        <end position="102"/>
    </location>
</feature>
<comment type="similarity">
    <text evidence="7 10">Belongs to the fluoride channel Fluc/FEX (TC 1.A.43) family.</text>
</comment>
<dbReference type="Proteomes" id="UP001528912">
    <property type="component" value="Unassembled WGS sequence"/>
</dbReference>
<organism evidence="11 12">
    <name type="scientific">Luteipulveratus flavus</name>
    <dbReference type="NCBI Taxonomy" id="3031728"/>
    <lineage>
        <taxon>Bacteria</taxon>
        <taxon>Bacillati</taxon>
        <taxon>Actinomycetota</taxon>
        <taxon>Actinomycetes</taxon>
        <taxon>Micrococcales</taxon>
        <taxon>Dermacoccaceae</taxon>
        <taxon>Luteipulveratus</taxon>
    </lineage>
</organism>
<evidence type="ECO:0000256" key="1">
    <source>
        <dbReference type="ARBA" id="ARBA00004651"/>
    </source>
</evidence>
<keyword evidence="10" id="KW-0406">Ion transport</keyword>
<evidence type="ECO:0000256" key="8">
    <source>
        <dbReference type="ARBA" id="ARBA00035585"/>
    </source>
</evidence>
<reference evidence="11 12" key="1">
    <citation type="submission" date="2023-03" db="EMBL/GenBank/DDBJ databases">
        <title>YIM 133296 draft genome.</title>
        <authorList>
            <person name="Xiong L."/>
        </authorList>
    </citation>
    <scope>NUCLEOTIDE SEQUENCE [LARGE SCALE GENOMIC DNA]</scope>
    <source>
        <strain evidence="11 12">YIM 133296</strain>
    </source>
</reference>
<feature type="transmembrane region" description="Helical" evidence="10">
    <location>
        <begin position="52"/>
        <end position="73"/>
    </location>
</feature>
<feature type="binding site" evidence="10">
    <location>
        <position position="92"/>
    </location>
    <ligand>
        <name>Na(+)</name>
        <dbReference type="ChEBI" id="CHEBI:29101"/>
        <note>structural</note>
    </ligand>
</feature>
<accession>A0ABT6C3T5</accession>
<evidence type="ECO:0000256" key="4">
    <source>
        <dbReference type="ARBA" id="ARBA00022989"/>
    </source>
</evidence>
<sequence length="143" mass="14811">MPDHPLPVDPDQPISPSTASVLTVIAVGGAIGALARAGVAEALPHPRDGFDVATLVTNVVGSLLLGMLMVYVVEHERGHPLLRPFVGVGVLGGFTTFSTYTVHTRGLLGHDLPLALVEIVAGVVLCLVAVAAGVALMRRWGPR</sequence>
<keyword evidence="10" id="KW-0915">Sodium</keyword>
<comment type="caution">
    <text evidence="11">The sequence shown here is derived from an EMBL/GenBank/DDBJ whole genome shotgun (WGS) entry which is preliminary data.</text>
</comment>
<keyword evidence="5 10" id="KW-0472">Membrane</keyword>
<keyword evidence="10" id="KW-0813">Transport</keyword>
<dbReference type="InterPro" id="IPR003691">
    <property type="entry name" value="FluC"/>
</dbReference>